<dbReference type="PANTHER" id="PTHR46796:SF6">
    <property type="entry name" value="ARAC SUBFAMILY"/>
    <property type="match status" value="1"/>
</dbReference>
<gene>
    <name evidence="6" type="ORF">ACFFHU_16400</name>
</gene>
<keyword evidence="7" id="KW-1185">Reference proteome</keyword>
<feature type="compositionally biased region" description="Basic and acidic residues" evidence="4">
    <location>
        <begin position="1"/>
        <end position="20"/>
    </location>
</feature>
<dbReference type="Gene3D" id="1.10.10.60">
    <property type="entry name" value="Homeodomain-like"/>
    <property type="match status" value="1"/>
</dbReference>
<dbReference type="EMBL" id="JBHLUE010000011">
    <property type="protein sequence ID" value="MFC0565707.1"/>
    <property type="molecule type" value="Genomic_DNA"/>
</dbReference>
<evidence type="ECO:0000259" key="5">
    <source>
        <dbReference type="PROSITE" id="PS01124"/>
    </source>
</evidence>
<dbReference type="InterPro" id="IPR018060">
    <property type="entry name" value="HTH_AraC"/>
</dbReference>
<dbReference type="PROSITE" id="PS01124">
    <property type="entry name" value="HTH_ARAC_FAMILY_2"/>
    <property type="match status" value="1"/>
</dbReference>
<protein>
    <submittedName>
        <fullName evidence="6">Helix-turn-helix domain-containing protein</fullName>
    </submittedName>
</protein>
<organism evidence="6 7">
    <name type="scientific">Plantactinospora siamensis</name>
    <dbReference type="NCBI Taxonomy" id="555372"/>
    <lineage>
        <taxon>Bacteria</taxon>
        <taxon>Bacillati</taxon>
        <taxon>Actinomycetota</taxon>
        <taxon>Actinomycetes</taxon>
        <taxon>Micromonosporales</taxon>
        <taxon>Micromonosporaceae</taxon>
        <taxon>Plantactinospora</taxon>
    </lineage>
</organism>
<evidence type="ECO:0000313" key="7">
    <source>
        <dbReference type="Proteomes" id="UP001589894"/>
    </source>
</evidence>
<dbReference type="PANTHER" id="PTHR46796">
    <property type="entry name" value="HTH-TYPE TRANSCRIPTIONAL ACTIVATOR RHAS-RELATED"/>
    <property type="match status" value="1"/>
</dbReference>
<dbReference type="Pfam" id="PF14525">
    <property type="entry name" value="AraC_binding_2"/>
    <property type="match status" value="1"/>
</dbReference>
<feature type="region of interest" description="Disordered" evidence="4">
    <location>
        <begin position="1"/>
        <end position="23"/>
    </location>
</feature>
<keyword evidence="2" id="KW-0238">DNA-binding</keyword>
<evidence type="ECO:0000256" key="2">
    <source>
        <dbReference type="ARBA" id="ARBA00023125"/>
    </source>
</evidence>
<dbReference type="InterPro" id="IPR009057">
    <property type="entry name" value="Homeodomain-like_sf"/>
</dbReference>
<comment type="caution">
    <text evidence="6">The sequence shown here is derived from an EMBL/GenBank/DDBJ whole genome shotgun (WGS) entry which is preliminary data.</text>
</comment>
<dbReference type="SUPFAM" id="SSF46689">
    <property type="entry name" value="Homeodomain-like"/>
    <property type="match status" value="1"/>
</dbReference>
<proteinExistence type="predicted"/>
<feature type="domain" description="HTH araC/xylS-type" evidence="5">
    <location>
        <begin position="247"/>
        <end position="345"/>
    </location>
</feature>
<sequence>MPDTAAEHIDVERAEFDDPRTPNPAASARLPWVIELRSQDLPAADRFGWWSDLVGGAFGPTLITSPLAADFRARAGFLPMGQVMLSTLGLPTLQSKRTWSTIRQADPELLQIALITGGSLGVEQHRNRALVGAGDIVLYDSSHPYDAWVGADWPAGAVQLHLPKREIPVPPGKLRPLLARRWPSGAGLGAVLGRLLEQLAAEAENLAGDEAPRLGSALADVSAAFLADLARTEGLVPPETRRSALLQQIRVFIDRSLADPALSPTTVAAAHHISVRHLHQLFQAEEQTVAALIRTRRLERCRADLAEPGLPAAAVGARWGFPDPAVFSRAFSARYGVPPGEYRRRSSAGRRHDDGVRN</sequence>
<keyword evidence="3" id="KW-0804">Transcription</keyword>
<name>A0ABV6NY48_9ACTN</name>
<accession>A0ABV6NY48</accession>
<evidence type="ECO:0000256" key="3">
    <source>
        <dbReference type="ARBA" id="ARBA00023163"/>
    </source>
</evidence>
<evidence type="ECO:0000256" key="4">
    <source>
        <dbReference type="SAM" id="MobiDB-lite"/>
    </source>
</evidence>
<dbReference type="InterPro" id="IPR035418">
    <property type="entry name" value="AraC-bd_2"/>
</dbReference>
<dbReference type="SMART" id="SM00342">
    <property type="entry name" value="HTH_ARAC"/>
    <property type="match status" value="1"/>
</dbReference>
<evidence type="ECO:0000313" key="6">
    <source>
        <dbReference type="EMBL" id="MFC0565707.1"/>
    </source>
</evidence>
<dbReference type="RefSeq" id="WP_377339729.1">
    <property type="nucleotide sequence ID" value="NZ_JBHLUE010000011.1"/>
</dbReference>
<reference evidence="6 7" key="1">
    <citation type="submission" date="2024-09" db="EMBL/GenBank/DDBJ databases">
        <authorList>
            <person name="Sun Q."/>
            <person name="Mori K."/>
        </authorList>
    </citation>
    <scope>NUCLEOTIDE SEQUENCE [LARGE SCALE GENOMIC DNA]</scope>
    <source>
        <strain evidence="6 7">TBRC 2205</strain>
    </source>
</reference>
<evidence type="ECO:0000256" key="1">
    <source>
        <dbReference type="ARBA" id="ARBA00023015"/>
    </source>
</evidence>
<dbReference type="Proteomes" id="UP001589894">
    <property type="component" value="Unassembled WGS sequence"/>
</dbReference>
<dbReference type="InterPro" id="IPR050204">
    <property type="entry name" value="AraC_XylS_family_regulators"/>
</dbReference>
<keyword evidence="1" id="KW-0805">Transcription regulation</keyword>
<dbReference type="Pfam" id="PF12833">
    <property type="entry name" value="HTH_18"/>
    <property type="match status" value="1"/>
</dbReference>